<keyword evidence="1" id="KW-0472">Membrane</keyword>
<dbReference type="Pfam" id="PF00535">
    <property type="entry name" value="Glycos_transf_2"/>
    <property type="match status" value="1"/>
</dbReference>
<dbReference type="SUPFAM" id="SSF53448">
    <property type="entry name" value="Nucleotide-diphospho-sugar transferases"/>
    <property type="match status" value="1"/>
</dbReference>
<name>A0A1F5ZW87_9BACT</name>
<dbReference type="InterPro" id="IPR029044">
    <property type="entry name" value="Nucleotide-diphossugar_trans"/>
</dbReference>
<feature type="transmembrane region" description="Helical" evidence="1">
    <location>
        <begin position="307"/>
        <end position="325"/>
    </location>
</feature>
<dbReference type="PANTHER" id="PTHR22916">
    <property type="entry name" value="GLYCOSYLTRANSFERASE"/>
    <property type="match status" value="1"/>
</dbReference>
<reference evidence="3 4" key="1">
    <citation type="journal article" date="2016" name="Nat. Commun.">
        <title>Thousands of microbial genomes shed light on interconnected biogeochemical processes in an aquifer system.</title>
        <authorList>
            <person name="Anantharaman K."/>
            <person name="Brown C.T."/>
            <person name="Hug L.A."/>
            <person name="Sharon I."/>
            <person name="Castelle C.J."/>
            <person name="Probst A.J."/>
            <person name="Thomas B.C."/>
            <person name="Singh A."/>
            <person name="Wilkins M.J."/>
            <person name="Karaoz U."/>
            <person name="Brodie E.L."/>
            <person name="Williams K.H."/>
            <person name="Hubbard S.S."/>
            <person name="Banfield J.F."/>
        </authorList>
    </citation>
    <scope>NUCLEOTIDE SEQUENCE [LARGE SCALE GENOMIC DNA]</scope>
</reference>
<dbReference type="GO" id="GO:0016758">
    <property type="term" value="F:hexosyltransferase activity"/>
    <property type="evidence" value="ECO:0007669"/>
    <property type="project" value="UniProtKB-ARBA"/>
</dbReference>
<organism evidence="3 4">
    <name type="scientific">Candidatus Gottesmanbacteria bacterium RIFCSPHIGHO2_02_FULL_39_14</name>
    <dbReference type="NCBI Taxonomy" id="1798383"/>
    <lineage>
        <taxon>Bacteria</taxon>
        <taxon>Candidatus Gottesmaniibacteriota</taxon>
    </lineage>
</organism>
<dbReference type="STRING" id="1798383.A3D78_00235"/>
<dbReference type="AlphaFoldDB" id="A0A1F5ZW87"/>
<dbReference type="PANTHER" id="PTHR22916:SF3">
    <property type="entry name" value="UDP-GLCNAC:BETAGAL BETA-1,3-N-ACETYLGLUCOSAMINYLTRANSFERASE-LIKE PROTEIN 1"/>
    <property type="match status" value="1"/>
</dbReference>
<sequence length="354" mass="41758">MAHRPFFSITIPTFNRPGDLKKAIKSFLIQDFSDFEIVVSDNSENNDSEKICSSFKDYRIKYSRNKTNIGFARNLYKVIKQASGKYIFLFGDDDLIFKSDCLNNISKILKKYAYGYLRLKVLYHKDLQYLFDFSSTEKIYLKKNSSSLTALKFLFSVSFSMISGNIFLNDPNYSIPEIEKAADPDFLMEAFWIKFIYQKAKKYGAFYDTDNIIIQKWIIHEKNLAGASRNTPGIYDVTDNKIYVEKSWDLIFTELNSWEKQLWIKEQIFLMIPLLPSFKYYSSNSNLLLFVKRMIELERSLLYQPLFYMYLAIALFMPKGLWNILRTVVQKYKIVRNPQFNSHLENLKDSLRAL</sequence>
<evidence type="ECO:0000259" key="2">
    <source>
        <dbReference type="Pfam" id="PF00535"/>
    </source>
</evidence>
<keyword evidence="1" id="KW-0812">Transmembrane</keyword>
<gene>
    <name evidence="3" type="ORF">A3D78_00235</name>
</gene>
<evidence type="ECO:0000313" key="3">
    <source>
        <dbReference type="EMBL" id="OGG16604.1"/>
    </source>
</evidence>
<proteinExistence type="predicted"/>
<evidence type="ECO:0000313" key="4">
    <source>
        <dbReference type="Proteomes" id="UP000176253"/>
    </source>
</evidence>
<evidence type="ECO:0000256" key="1">
    <source>
        <dbReference type="SAM" id="Phobius"/>
    </source>
</evidence>
<feature type="domain" description="Glycosyltransferase 2-like" evidence="2">
    <location>
        <begin position="8"/>
        <end position="133"/>
    </location>
</feature>
<dbReference type="EMBL" id="MFJM01000056">
    <property type="protein sequence ID" value="OGG16604.1"/>
    <property type="molecule type" value="Genomic_DNA"/>
</dbReference>
<dbReference type="Proteomes" id="UP000176253">
    <property type="component" value="Unassembled WGS sequence"/>
</dbReference>
<dbReference type="InterPro" id="IPR001173">
    <property type="entry name" value="Glyco_trans_2-like"/>
</dbReference>
<dbReference type="Gene3D" id="3.90.550.10">
    <property type="entry name" value="Spore Coat Polysaccharide Biosynthesis Protein SpsA, Chain A"/>
    <property type="match status" value="1"/>
</dbReference>
<accession>A0A1F5ZW87</accession>
<keyword evidence="1" id="KW-1133">Transmembrane helix</keyword>
<protein>
    <recommendedName>
        <fullName evidence="2">Glycosyltransferase 2-like domain-containing protein</fullName>
    </recommendedName>
</protein>
<comment type="caution">
    <text evidence="3">The sequence shown here is derived from an EMBL/GenBank/DDBJ whole genome shotgun (WGS) entry which is preliminary data.</text>
</comment>